<dbReference type="InterPro" id="IPR027815">
    <property type="entry name" value="CSC1/OSCA1-like_cyt"/>
</dbReference>
<dbReference type="Pfam" id="PF02714">
    <property type="entry name" value="RSN1_7TM"/>
    <property type="match status" value="1"/>
</dbReference>
<evidence type="ECO:0000256" key="4">
    <source>
        <dbReference type="ARBA" id="ARBA00022692"/>
    </source>
</evidence>
<feature type="compositionally biased region" description="Basic and acidic residues" evidence="7">
    <location>
        <begin position="1183"/>
        <end position="1195"/>
    </location>
</feature>
<dbReference type="Proteomes" id="UP001497453">
    <property type="component" value="Chromosome 7"/>
</dbReference>
<feature type="compositionally biased region" description="Polar residues" evidence="7">
    <location>
        <begin position="1226"/>
        <end position="1239"/>
    </location>
</feature>
<feature type="compositionally biased region" description="Low complexity" evidence="7">
    <location>
        <begin position="1241"/>
        <end position="1256"/>
    </location>
</feature>
<feature type="transmembrane region" description="Helical" evidence="8">
    <location>
        <begin position="802"/>
        <end position="821"/>
    </location>
</feature>
<evidence type="ECO:0000256" key="3">
    <source>
        <dbReference type="ARBA" id="ARBA00022448"/>
    </source>
</evidence>
<evidence type="ECO:0000256" key="6">
    <source>
        <dbReference type="ARBA" id="ARBA00023136"/>
    </source>
</evidence>
<feature type="transmembrane region" description="Helical" evidence="8">
    <location>
        <begin position="115"/>
        <end position="135"/>
    </location>
</feature>
<dbReference type="InterPro" id="IPR003864">
    <property type="entry name" value="CSC1/OSCA1-like_7TM"/>
</dbReference>
<feature type="region of interest" description="Disordered" evidence="7">
    <location>
        <begin position="936"/>
        <end position="961"/>
    </location>
</feature>
<feature type="transmembrane region" description="Helical" evidence="8">
    <location>
        <begin position="706"/>
        <end position="729"/>
    </location>
</feature>
<feature type="compositionally biased region" description="Polar residues" evidence="7">
    <location>
        <begin position="314"/>
        <end position="326"/>
    </location>
</feature>
<evidence type="ECO:0000256" key="8">
    <source>
        <dbReference type="SAM" id="Phobius"/>
    </source>
</evidence>
<sequence length="1365" mass="154294">MATIQSRPFSKNYSGLVNQSVIAVGIFVVCITSHELMRRKRRGKRYRKEDGLGSVETWEFGYLFQGRSWARNPSPPLPLGWPLGWVKQVLTFPEDRFNELRGVDASVYIRFLKGCFWFSMAHTLTTLPILLPIHVRFSDGSVSPTSMTRASISSLAATQKGLSLLWIHLLILIWVTGSWIFTLYWICLGAFNFRSQKIQEAADRAASDAEETKDAQYHPHPHPQYPFQTLPPLDPDHTNRGLRMRTVMVTNIPPGLRSEKDLKEYFEYYLSRPIAKPSVGVTSSTQPGFLNRTIAFLFNRAKQVPSKLQRTITSGRLGEQKQSSEVSHQECKPQTETPVIDRVVLVRKMSDLSSLLERREEVLRLLETAHIKLAKKTLAAVKEAMEAKPRNSFMRAAASRMSFAQRRSPASSEDVERGSQTSDGVPEGEDRMQLLIRTLGPYVPEDDSRPKRHGISSLFRFWQTPDVEMSTPFSSSSTSSSESAVSDEKTIWDALLSLPRSTLDTYQPLIHLSALFRGKTVPAIDYYTAKLNLLTSLITEKRAKAVGDYVPMSTAFVTFAVPADARRARKYLAVHPNNPLDACLVTMAPSYEDLDWIRLMKSTFRVEFVKDWVVNLGVWAFTIFWVFPVSIFVGLVSIQNISAFWPGLRHYLDNHQWEEELLQSFLPTLLVALLALLIPLILLLIAKKAHTISTLSALHDRIMTRYYKFLIVNVLVFFCVGTVALQSFLLSFKATTSLKLIEVVSDSFPTAGPFYVGWLIFSMAMHGGFELTLFGLPLILYPSTKRQITPRKRAVGIRPRTFNYYYWLPNHLLVIHVLLVFSVLNPLVIPFGFFYFCVETTVIRNQLLHVYARNYELNGRFILIRLIRYSLDGLILSQVVFLAYMVVLKKTANVAVSAILICFTAFVKMMLTRICRARYERDDMLEADIVCGTTPVQDETSLDPADLLQPSEEENERRHRTWKDTLSARAEFWTMRLAQKINFAYATSPARPQRNDRRQPNPFGPKSSMDSSAPLKQSTSTGISKLSSKASPTVEELSYPQLARSETSQDQQYASVPERSRTALVSRHPPHPAWDDNSSPDHAYENPYYTREISNALWLPRDPTQLLDLDDTVDLRMSLTSEPGAGKLGVWDNEEQFLETSLSSVFAASIGSLDEDLSYTPPVRQLDGSEIISLPSGIASRVEHIDREDDVETIRPQRRPSAMGRRTSSGTSTSSRPLSLRRPTTIDTGTSTQFRTFSLGTEPTSSSERPPSSYKSTSDRRRRNRAASVDCTMSLRPDMVPSNSVTSRGTSRSLLSVIERQVPIVVPNGQALGAPSIISTREAVVGEVIVEEQEAAQERLRQEEAEEKAREPRSLWTSWIFARRQ</sequence>
<dbReference type="Pfam" id="PF14703">
    <property type="entry name" value="PHM7_cyt"/>
    <property type="match status" value="1"/>
</dbReference>
<feature type="transmembrane region" description="Helical" evidence="8">
    <location>
        <begin position="612"/>
        <end position="645"/>
    </location>
</feature>
<proteinExistence type="inferred from homology"/>
<keyword evidence="13" id="KW-1185">Reference proteome</keyword>
<feature type="transmembrane region" description="Helical" evidence="8">
    <location>
        <begin position="866"/>
        <end position="886"/>
    </location>
</feature>
<feature type="domain" description="CSC1/OSCA1-like 7TM region" evidence="9">
    <location>
        <begin position="611"/>
        <end position="884"/>
    </location>
</feature>
<feature type="transmembrane region" description="Helical" evidence="8">
    <location>
        <begin position="16"/>
        <end position="37"/>
    </location>
</feature>
<feature type="compositionally biased region" description="Polar residues" evidence="7">
    <location>
        <begin position="1044"/>
        <end position="1054"/>
    </location>
</feature>
<feature type="domain" description="CSC1/OSCA1-like N-terminal transmembrane" evidence="10">
    <location>
        <begin position="16"/>
        <end position="185"/>
    </location>
</feature>
<gene>
    <name evidence="12" type="ORF">GFSPODELE1_LOCUS9019</name>
</gene>
<evidence type="ECO:0000256" key="5">
    <source>
        <dbReference type="ARBA" id="ARBA00022989"/>
    </source>
</evidence>
<dbReference type="EMBL" id="OZ037950">
    <property type="protein sequence ID" value="CAL1712845.1"/>
    <property type="molecule type" value="Genomic_DNA"/>
</dbReference>
<feature type="region of interest" description="Disordered" evidence="7">
    <location>
        <begin position="985"/>
        <end position="1081"/>
    </location>
</feature>
<evidence type="ECO:0000259" key="9">
    <source>
        <dbReference type="Pfam" id="PF02714"/>
    </source>
</evidence>
<evidence type="ECO:0000313" key="12">
    <source>
        <dbReference type="EMBL" id="CAL1712845.1"/>
    </source>
</evidence>
<keyword evidence="4 8" id="KW-0812">Transmembrane</keyword>
<organism evidence="12 13">
    <name type="scientific">Somion occarium</name>
    <dbReference type="NCBI Taxonomy" id="3059160"/>
    <lineage>
        <taxon>Eukaryota</taxon>
        <taxon>Fungi</taxon>
        <taxon>Dikarya</taxon>
        <taxon>Basidiomycota</taxon>
        <taxon>Agaricomycotina</taxon>
        <taxon>Agaricomycetes</taxon>
        <taxon>Polyporales</taxon>
        <taxon>Cerrenaceae</taxon>
        <taxon>Somion</taxon>
    </lineage>
</organism>
<feature type="transmembrane region" description="Helical" evidence="8">
    <location>
        <begin position="755"/>
        <end position="781"/>
    </location>
</feature>
<comment type="subcellular location">
    <subcellularLocation>
        <location evidence="1">Membrane</location>
        <topology evidence="1">Multi-pass membrane protein</topology>
    </subcellularLocation>
</comment>
<accession>A0ABP1DYR0</accession>
<evidence type="ECO:0000259" key="10">
    <source>
        <dbReference type="Pfam" id="PF13967"/>
    </source>
</evidence>
<dbReference type="PANTHER" id="PTHR13018:SF139">
    <property type="entry name" value="PHOSPHATE METABOLISM PROTEIN 7"/>
    <property type="match status" value="1"/>
</dbReference>
<feature type="domain" description="CSC1/OSCA1-like cytosolic" evidence="11">
    <location>
        <begin position="337"/>
        <end position="596"/>
    </location>
</feature>
<feature type="transmembrane region" description="Helical" evidence="8">
    <location>
        <begin position="165"/>
        <end position="187"/>
    </location>
</feature>
<feature type="region of interest" description="Disordered" evidence="7">
    <location>
        <begin position="1183"/>
        <end position="1269"/>
    </location>
</feature>
<dbReference type="InterPro" id="IPR045122">
    <property type="entry name" value="Csc1-like"/>
</dbReference>
<feature type="transmembrane region" description="Helical" evidence="8">
    <location>
        <begin position="665"/>
        <end position="685"/>
    </location>
</feature>
<evidence type="ECO:0000256" key="7">
    <source>
        <dbReference type="SAM" id="MobiDB-lite"/>
    </source>
</evidence>
<comment type="similarity">
    <text evidence="2">Belongs to the CSC1 (TC 1.A.17) family.</text>
</comment>
<protein>
    <recommendedName>
        <fullName evidence="14">DUF221-domain-containing protein</fullName>
    </recommendedName>
</protein>
<dbReference type="PANTHER" id="PTHR13018">
    <property type="entry name" value="PROBABLE MEMBRANE PROTEIN DUF221-RELATED"/>
    <property type="match status" value="1"/>
</dbReference>
<dbReference type="InterPro" id="IPR032880">
    <property type="entry name" value="CSC1/OSCA1-like_N"/>
</dbReference>
<feature type="compositionally biased region" description="Polar residues" evidence="7">
    <location>
        <begin position="1008"/>
        <end position="1031"/>
    </location>
</feature>
<feature type="region of interest" description="Disordered" evidence="7">
    <location>
        <begin position="204"/>
        <end position="231"/>
    </location>
</feature>
<keyword evidence="3" id="KW-0813">Transport</keyword>
<name>A0ABP1DYR0_9APHY</name>
<keyword evidence="5 8" id="KW-1133">Transmembrane helix</keyword>
<evidence type="ECO:0008006" key="14">
    <source>
        <dbReference type="Google" id="ProtNLM"/>
    </source>
</evidence>
<evidence type="ECO:0000313" key="13">
    <source>
        <dbReference type="Proteomes" id="UP001497453"/>
    </source>
</evidence>
<evidence type="ECO:0000256" key="1">
    <source>
        <dbReference type="ARBA" id="ARBA00004141"/>
    </source>
</evidence>
<reference evidence="13" key="1">
    <citation type="submission" date="2024-04" db="EMBL/GenBank/DDBJ databases">
        <authorList>
            <person name="Shaw F."/>
            <person name="Minotto A."/>
        </authorList>
    </citation>
    <scope>NUCLEOTIDE SEQUENCE [LARGE SCALE GENOMIC DNA]</scope>
</reference>
<keyword evidence="6 8" id="KW-0472">Membrane</keyword>
<feature type="transmembrane region" description="Helical" evidence="8">
    <location>
        <begin position="892"/>
        <end position="911"/>
    </location>
</feature>
<evidence type="ECO:0000259" key="11">
    <source>
        <dbReference type="Pfam" id="PF14703"/>
    </source>
</evidence>
<feature type="compositionally biased region" description="Basic and acidic residues" evidence="7">
    <location>
        <begin position="204"/>
        <end position="217"/>
    </location>
</feature>
<dbReference type="Pfam" id="PF13967">
    <property type="entry name" value="RSN1_TM"/>
    <property type="match status" value="1"/>
</dbReference>
<feature type="compositionally biased region" description="Low complexity" evidence="7">
    <location>
        <begin position="1204"/>
        <end position="1225"/>
    </location>
</feature>
<feature type="region of interest" description="Disordered" evidence="7">
    <location>
        <begin position="314"/>
        <end position="334"/>
    </location>
</feature>
<evidence type="ECO:0000256" key="2">
    <source>
        <dbReference type="ARBA" id="ARBA00007779"/>
    </source>
</evidence>
<feature type="region of interest" description="Disordered" evidence="7">
    <location>
        <begin position="401"/>
        <end position="430"/>
    </location>
</feature>